<name>A0A424Z0R8_9BACT</name>
<dbReference type="InterPro" id="IPR029052">
    <property type="entry name" value="Metallo-depent_PP-like"/>
</dbReference>
<dbReference type="InterPro" id="IPR050884">
    <property type="entry name" value="CNP_phosphodiesterase-III"/>
</dbReference>
<dbReference type="SUPFAM" id="SSF56300">
    <property type="entry name" value="Metallo-dependent phosphatases"/>
    <property type="match status" value="1"/>
</dbReference>
<dbReference type="Gene3D" id="3.30.750.180">
    <property type="entry name" value="GpdQ, beta-strand dimerisation domain"/>
    <property type="match status" value="1"/>
</dbReference>
<dbReference type="InterPro" id="IPR042283">
    <property type="entry name" value="GpdQ_catalytic"/>
</dbReference>
<gene>
    <name evidence="6" type="ORF">DZD40_04155</name>
</gene>
<evidence type="ECO:0000313" key="7">
    <source>
        <dbReference type="Proteomes" id="UP000286095"/>
    </source>
</evidence>
<evidence type="ECO:0000256" key="2">
    <source>
        <dbReference type="ARBA" id="ARBA00022801"/>
    </source>
</evidence>
<organism evidence="6 7">
    <name type="scientific">Campylobacter hepaticus</name>
    <dbReference type="NCBI Taxonomy" id="1813019"/>
    <lineage>
        <taxon>Bacteria</taxon>
        <taxon>Pseudomonadati</taxon>
        <taxon>Campylobacterota</taxon>
        <taxon>Epsilonproteobacteria</taxon>
        <taxon>Campylobacterales</taxon>
        <taxon>Campylobacteraceae</taxon>
        <taxon>Campylobacter</taxon>
    </lineage>
</organism>
<evidence type="ECO:0000256" key="4">
    <source>
        <dbReference type="ARBA" id="ARBA00025742"/>
    </source>
</evidence>
<proteinExistence type="inferred from homology"/>
<keyword evidence="2" id="KW-0378">Hydrolase</keyword>
<dbReference type="CDD" id="cd07402">
    <property type="entry name" value="MPP_GpdQ"/>
    <property type="match status" value="1"/>
</dbReference>
<protein>
    <submittedName>
        <fullName evidence="6">Phosphodiesterase</fullName>
    </submittedName>
</protein>
<evidence type="ECO:0000256" key="3">
    <source>
        <dbReference type="ARBA" id="ARBA00023004"/>
    </source>
</evidence>
<evidence type="ECO:0000259" key="5">
    <source>
        <dbReference type="Pfam" id="PF00149"/>
    </source>
</evidence>
<evidence type="ECO:0000256" key="1">
    <source>
        <dbReference type="ARBA" id="ARBA00022723"/>
    </source>
</evidence>
<sequence length="264" mass="30922">MKFIHLTDIHYGNKKEAIYSREPSAMMRLAIQDINQNHNDADFVFITGDLTHKGSLESYAFLKEDLDTLQIPYYLTLGNHDNRTNALTIFKNLKQDDNGFIQYEIQCDNNNVFLVLDTIKLKSHGGEYCQKRQIWLKNALEKNLNKNVFICLHHAPFKTGLKAMDLIGLDEKHSLDIYKLFNSYKNVKHLFFGHYHSTLCGRWKDISFSTLKGINHQVKFDLNSHKVLLEFRRPEYAVVLLNDEVLNIHYKDFTFGKNLIFCEK</sequence>
<dbReference type="GO" id="GO:0004112">
    <property type="term" value="F:cyclic-nucleotide phosphodiesterase activity"/>
    <property type="evidence" value="ECO:0007669"/>
    <property type="project" value="InterPro"/>
</dbReference>
<keyword evidence="3" id="KW-0408">Iron</keyword>
<dbReference type="EMBL" id="QURW01000008">
    <property type="protein sequence ID" value="RQD87743.1"/>
    <property type="molecule type" value="Genomic_DNA"/>
</dbReference>
<reference evidence="6 7" key="1">
    <citation type="submission" date="2018-08" db="EMBL/GenBank/DDBJ databases">
        <title>Survival mechanisms of Campylobacter hepaticus identified by genomic analysis and comparative transcriptomic analysis of in vivo and in vitro derived bacteria.</title>
        <authorList>
            <person name="Van T.T.H."/>
            <person name="Moore R.J."/>
        </authorList>
    </citation>
    <scope>NUCLEOTIDE SEQUENCE [LARGE SCALE GENOMIC DNA]</scope>
    <source>
        <strain evidence="6 7">54L</strain>
    </source>
</reference>
<dbReference type="InterPro" id="IPR026575">
    <property type="entry name" value="GpdQ/CpdA-like"/>
</dbReference>
<comment type="similarity">
    <text evidence="4">Belongs to the cyclic nucleotide phosphodiesterase class-III family.</text>
</comment>
<dbReference type="AlphaFoldDB" id="A0A424Z0R8"/>
<dbReference type="InterPro" id="IPR042281">
    <property type="entry name" value="GpdQ_beta-strand"/>
</dbReference>
<dbReference type="InterPro" id="IPR004843">
    <property type="entry name" value="Calcineurin-like_PHP"/>
</dbReference>
<feature type="domain" description="Calcineurin-like phosphoesterase" evidence="5">
    <location>
        <begin position="1"/>
        <end position="197"/>
    </location>
</feature>
<accession>A0A424Z0R8</accession>
<dbReference type="RefSeq" id="WP_124134426.1">
    <property type="nucleotide sequence ID" value="NZ_QURW01000008.1"/>
</dbReference>
<dbReference type="PANTHER" id="PTHR42988:SF2">
    <property type="entry name" value="CYCLIC NUCLEOTIDE PHOSPHODIESTERASE CBUA0032-RELATED"/>
    <property type="match status" value="1"/>
</dbReference>
<dbReference type="PANTHER" id="PTHR42988">
    <property type="entry name" value="PHOSPHOHYDROLASE"/>
    <property type="match status" value="1"/>
</dbReference>
<keyword evidence="1" id="KW-0479">Metal-binding</keyword>
<evidence type="ECO:0000313" key="6">
    <source>
        <dbReference type="EMBL" id="RQD87743.1"/>
    </source>
</evidence>
<dbReference type="Proteomes" id="UP000286095">
    <property type="component" value="Unassembled WGS sequence"/>
</dbReference>
<dbReference type="SMR" id="A0A424Z0R8"/>
<dbReference type="Pfam" id="PF00149">
    <property type="entry name" value="Metallophos"/>
    <property type="match status" value="1"/>
</dbReference>
<dbReference type="GO" id="GO:0046872">
    <property type="term" value="F:metal ion binding"/>
    <property type="evidence" value="ECO:0007669"/>
    <property type="project" value="UniProtKB-KW"/>
</dbReference>
<comment type="caution">
    <text evidence="6">The sequence shown here is derived from an EMBL/GenBank/DDBJ whole genome shotgun (WGS) entry which is preliminary data.</text>
</comment>
<dbReference type="Gene3D" id="3.60.21.40">
    <property type="entry name" value="GpdQ, catalytic alpha/beta sandwich domain"/>
    <property type="match status" value="1"/>
</dbReference>